<accession>A0AA38TRI5</accession>
<dbReference type="PANTHER" id="PTHR38390">
    <property type="entry name" value="OS01G0103900 PROTEIN"/>
    <property type="match status" value="1"/>
</dbReference>
<keyword evidence="3" id="KW-1185">Reference proteome</keyword>
<dbReference type="AlphaFoldDB" id="A0AA38TRI5"/>
<evidence type="ECO:0000313" key="3">
    <source>
        <dbReference type="Proteomes" id="UP001172457"/>
    </source>
</evidence>
<proteinExistence type="predicted"/>
<organism evidence="2 3">
    <name type="scientific">Centaurea solstitialis</name>
    <name type="common">yellow star-thistle</name>
    <dbReference type="NCBI Taxonomy" id="347529"/>
    <lineage>
        <taxon>Eukaryota</taxon>
        <taxon>Viridiplantae</taxon>
        <taxon>Streptophyta</taxon>
        <taxon>Embryophyta</taxon>
        <taxon>Tracheophyta</taxon>
        <taxon>Spermatophyta</taxon>
        <taxon>Magnoliopsida</taxon>
        <taxon>eudicotyledons</taxon>
        <taxon>Gunneridae</taxon>
        <taxon>Pentapetalae</taxon>
        <taxon>asterids</taxon>
        <taxon>campanulids</taxon>
        <taxon>Asterales</taxon>
        <taxon>Asteraceae</taxon>
        <taxon>Carduoideae</taxon>
        <taxon>Cardueae</taxon>
        <taxon>Centaureinae</taxon>
        <taxon>Centaurea</taxon>
    </lineage>
</organism>
<comment type="caution">
    <text evidence="2">The sequence shown here is derived from an EMBL/GenBank/DDBJ whole genome shotgun (WGS) entry which is preliminary data.</text>
</comment>
<gene>
    <name evidence="2" type="ORF">OSB04_004850</name>
</gene>
<dbReference type="PANTHER" id="PTHR38390:SF2">
    <property type="entry name" value="OS01G0103900 PROTEIN"/>
    <property type="match status" value="1"/>
</dbReference>
<feature type="compositionally biased region" description="Polar residues" evidence="1">
    <location>
        <begin position="590"/>
        <end position="599"/>
    </location>
</feature>
<feature type="region of interest" description="Disordered" evidence="1">
    <location>
        <begin position="707"/>
        <end position="737"/>
    </location>
</feature>
<feature type="compositionally biased region" description="Polar residues" evidence="1">
    <location>
        <begin position="710"/>
        <end position="722"/>
    </location>
</feature>
<feature type="region of interest" description="Disordered" evidence="1">
    <location>
        <begin position="567"/>
        <end position="614"/>
    </location>
</feature>
<reference evidence="2" key="1">
    <citation type="submission" date="2023-03" db="EMBL/GenBank/DDBJ databases">
        <title>Chromosome-scale reference genome and RAD-based genetic map of yellow starthistle (Centaurea solstitialis) reveal putative structural variation and QTLs associated with invader traits.</title>
        <authorList>
            <person name="Reatini B."/>
            <person name="Cang F.A."/>
            <person name="Jiang Q."/>
            <person name="Mckibben M.T.W."/>
            <person name="Barker M.S."/>
            <person name="Rieseberg L.H."/>
            <person name="Dlugosch K.M."/>
        </authorList>
    </citation>
    <scope>NUCLEOTIDE SEQUENCE</scope>
    <source>
        <strain evidence="2">CAN-66</strain>
        <tissue evidence="2">Leaf</tissue>
    </source>
</reference>
<evidence type="ECO:0000313" key="2">
    <source>
        <dbReference type="EMBL" id="KAJ9559690.1"/>
    </source>
</evidence>
<name>A0AA38TRI5_9ASTR</name>
<protein>
    <submittedName>
        <fullName evidence="2">Uncharacterized protein</fullName>
    </submittedName>
</protein>
<evidence type="ECO:0000256" key="1">
    <source>
        <dbReference type="SAM" id="MobiDB-lite"/>
    </source>
</evidence>
<dbReference type="EMBL" id="JARYMX010000002">
    <property type="protein sequence ID" value="KAJ9559690.1"/>
    <property type="molecule type" value="Genomic_DNA"/>
</dbReference>
<dbReference type="Proteomes" id="UP001172457">
    <property type="component" value="Chromosome 2"/>
</dbReference>
<sequence>MVMLCFVLDLRTLSPSLLRDLKQSLLQLANFYAISSPRGHKSTSNSSSKSLVDKIGLCYVFRNRISCSTEVYKFEFVRALNCQGCDLSFGFSSYYALCSLVHVLYQMKVAYRPTRNFSLRDFHHAVNNLPSDGFLPELNNHVSISCCGNWFSVLADIDNTREYLYFILSVAYSFLASRCPLASVLNDNVLYSWGGDCEDVGRKVIVISSCLLESLDSVTKKTLMDAADKCVSVDFVLLASSDRGDLSESINNFFKSICDLENCSFHNHLPDAKVFCALVKQWLQDLRDEAEQLQARLKFKKNLLGSLNQICCNLFPSFNRIIDDFEPCQACRCHGYPLDDEHGQKPVKSTSCPVTGNELGTLDFIVNSLKVGQQTVLLMPSFHFYTKSPNFWFYFWVNFHDFKLFVGVLMLGWLIVGTPFVVGPSTSHELDDTDQMELNNQGRQMAALSGSFFQGLCSSLHFLDQGLICSSRCNTETMRETPFQCYYILLPSDNGVMLLRRLAGSEEVIPIPDVSQSFESAEAKDVRDSVKSSLLEIEERGYNPILHERGFHQRLNVLVKESLHFGSLPTKSEESPPEPTSTQEDRLNDSGPSKQSTSMLGFEEEIPQTDIKSGRDKITARITEEWEQLIVNEIPIISSPTCASKSKLDQLAVSPLESNKPLDERTSRILERLEVPRKLKAKMTSPVSITSSSATIDACMLTKKPLIPFQPTQTSDSGTVASQPMRPNFQRLKRKHR</sequence>